<gene>
    <name evidence="1" type="ordered locus">Msil_2627</name>
</gene>
<dbReference type="Proteomes" id="UP000002257">
    <property type="component" value="Chromosome"/>
</dbReference>
<sequence length="231" mass="25171">MEHIFETGGENALASVLGRLRRRFGAEAARRKALLLDCVALFDEAEIGVGPDGWAALRGVVGGRAISVSLMSESIAWRRLPQLWLTVTLACDLPVGGVLDIVRRSANVEFYSPAADLPLRLSVPPQWPQDTLIKGRGDGAAQTLSRLAEPLAGLLSDPRVKEMLVTPRGARLVYRLREGARGAYLLLRQSRFDLERLAPEELSALIRSLAQIVDCLLVLPAPERIAEAHAL</sequence>
<evidence type="ECO:0000313" key="2">
    <source>
        <dbReference type="Proteomes" id="UP000002257"/>
    </source>
</evidence>
<dbReference type="KEGG" id="msl:Msil_2627"/>
<dbReference type="EMBL" id="CP001280">
    <property type="protein sequence ID" value="ACK51550.1"/>
    <property type="molecule type" value="Genomic_DNA"/>
</dbReference>
<dbReference type="HOGENOM" id="CLU_107554_0_0_5"/>
<proteinExistence type="predicted"/>
<dbReference type="STRING" id="395965.Msil_2627"/>
<organism evidence="1 2">
    <name type="scientific">Methylocella silvestris (strain DSM 15510 / CIP 108128 / LMG 27833 / NCIMB 13906 / BL2)</name>
    <dbReference type="NCBI Taxonomy" id="395965"/>
    <lineage>
        <taxon>Bacteria</taxon>
        <taxon>Pseudomonadati</taxon>
        <taxon>Pseudomonadota</taxon>
        <taxon>Alphaproteobacteria</taxon>
        <taxon>Hyphomicrobiales</taxon>
        <taxon>Beijerinckiaceae</taxon>
        <taxon>Methylocella</taxon>
    </lineage>
</organism>
<dbReference type="AlphaFoldDB" id="B8EQ60"/>
<dbReference type="RefSeq" id="WP_012591619.1">
    <property type="nucleotide sequence ID" value="NC_011666.1"/>
</dbReference>
<dbReference type="eggNOG" id="ENOG50330DA">
    <property type="taxonomic scope" value="Bacteria"/>
</dbReference>
<name>B8EQ60_METSB</name>
<keyword evidence="2" id="KW-1185">Reference proteome</keyword>
<evidence type="ECO:0000313" key="1">
    <source>
        <dbReference type="EMBL" id="ACK51550.1"/>
    </source>
</evidence>
<reference evidence="1 2" key="1">
    <citation type="journal article" date="2010" name="J. Bacteriol.">
        <title>Complete genome sequence of the aerobic facultative methanotroph Methylocella silvestris BL2.</title>
        <authorList>
            <person name="Chen Y."/>
            <person name="Crombie A."/>
            <person name="Rahman M.T."/>
            <person name="Dedysh S.N."/>
            <person name="Liesack W."/>
            <person name="Stott M.B."/>
            <person name="Alam M."/>
            <person name="Theisen A.R."/>
            <person name="Murrell J.C."/>
            <person name="Dunfield P.F."/>
        </authorList>
    </citation>
    <scope>NUCLEOTIDE SEQUENCE [LARGE SCALE GENOMIC DNA]</scope>
    <source>
        <strain evidence="2">DSM 15510 / CIP 108128 / LMG 27833 / NCIMB 13906 / BL2</strain>
    </source>
</reference>
<dbReference type="OrthoDB" id="7990319at2"/>
<protein>
    <submittedName>
        <fullName evidence="1">Conserved hypothetical signal peptide protein</fullName>
    </submittedName>
</protein>
<accession>B8EQ60</accession>